<sequence length="324" mass="35506">MADFPLERSWYIGITVFAILYGVELCMCFMSAYFLWKSPNSGKNIRYFYIAYSATLLVLTTIAMSCNLFFGQMMWIAHRDVEGGPVAFFLDNLAAWYNTLGTAADVTANVLGDGLMLYRCFAFWSDSSPWVVALPALLFLASTALGIAMTIQSGLPGGSFFHGITVNLTPSWLSLTIAFNIITTSMIAFRLLAVSRNIRNVLDRERVDVYSGIIAILVESAAPFTLLGIGYLITYVRGDPESLFCANLWGIFVALSPQAIILRVSMGSGWSKETITQYGMEMTTDSHLPDTTRSQVTAHSIGSRSGTTIISALCATTPRTSDQI</sequence>
<comment type="caution">
    <text evidence="2">The sequence shown here is derived from an EMBL/GenBank/DDBJ whole genome shotgun (WGS) entry which is preliminary data.</text>
</comment>
<evidence type="ECO:0000313" key="2">
    <source>
        <dbReference type="EMBL" id="KAF7333196.1"/>
    </source>
</evidence>
<feature type="transmembrane region" description="Helical" evidence="1">
    <location>
        <begin position="171"/>
        <end position="192"/>
    </location>
</feature>
<protein>
    <submittedName>
        <fullName evidence="2">Uncharacterized protein</fullName>
    </submittedName>
</protein>
<dbReference type="OrthoDB" id="2796825at2759"/>
<feature type="transmembrane region" description="Helical" evidence="1">
    <location>
        <begin position="48"/>
        <end position="75"/>
    </location>
</feature>
<evidence type="ECO:0000313" key="3">
    <source>
        <dbReference type="Proteomes" id="UP000620124"/>
    </source>
</evidence>
<dbReference type="EMBL" id="JACAZI010000030">
    <property type="protein sequence ID" value="KAF7333196.1"/>
    <property type="molecule type" value="Genomic_DNA"/>
</dbReference>
<proteinExistence type="predicted"/>
<gene>
    <name evidence="2" type="ORF">MVEN_02385400</name>
</gene>
<organism evidence="2 3">
    <name type="scientific">Mycena venus</name>
    <dbReference type="NCBI Taxonomy" id="2733690"/>
    <lineage>
        <taxon>Eukaryota</taxon>
        <taxon>Fungi</taxon>
        <taxon>Dikarya</taxon>
        <taxon>Basidiomycota</taxon>
        <taxon>Agaricomycotina</taxon>
        <taxon>Agaricomycetes</taxon>
        <taxon>Agaricomycetidae</taxon>
        <taxon>Agaricales</taxon>
        <taxon>Marasmiineae</taxon>
        <taxon>Mycenaceae</taxon>
        <taxon>Mycena</taxon>
    </lineage>
</organism>
<keyword evidence="1" id="KW-0472">Membrane</keyword>
<keyword evidence="3" id="KW-1185">Reference proteome</keyword>
<keyword evidence="1" id="KW-1133">Transmembrane helix</keyword>
<feature type="transmembrane region" description="Helical" evidence="1">
    <location>
        <begin position="213"/>
        <end position="234"/>
    </location>
</feature>
<name>A0A8H6X347_9AGAR</name>
<dbReference type="AlphaFoldDB" id="A0A8H6X347"/>
<feature type="transmembrane region" description="Helical" evidence="1">
    <location>
        <begin position="130"/>
        <end position="151"/>
    </location>
</feature>
<dbReference type="Proteomes" id="UP000620124">
    <property type="component" value="Unassembled WGS sequence"/>
</dbReference>
<feature type="transmembrane region" description="Helical" evidence="1">
    <location>
        <begin position="12"/>
        <end position="36"/>
    </location>
</feature>
<reference evidence="2" key="1">
    <citation type="submission" date="2020-05" db="EMBL/GenBank/DDBJ databases">
        <title>Mycena genomes resolve the evolution of fungal bioluminescence.</title>
        <authorList>
            <person name="Tsai I.J."/>
        </authorList>
    </citation>
    <scope>NUCLEOTIDE SEQUENCE</scope>
    <source>
        <strain evidence="2">CCC161011</strain>
    </source>
</reference>
<feature type="transmembrane region" description="Helical" evidence="1">
    <location>
        <begin position="246"/>
        <end position="264"/>
    </location>
</feature>
<evidence type="ECO:0000256" key="1">
    <source>
        <dbReference type="SAM" id="Phobius"/>
    </source>
</evidence>
<keyword evidence="1" id="KW-0812">Transmembrane</keyword>
<accession>A0A8H6X347</accession>